<dbReference type="PANTHER" id="PTHR34382:SF7">
    <property type="entry name" value="PTS SYSTEM N,N'-DIACETYLCHITOBIOSE-SPECIFIC EIIA COMPONENT"/>
    <property type="match status" value="1"/>
</dbReference>
<comment type="caution">
    <text evidence="6">The sequence shown here is derived from an EMBL/GenBank/DDBJ whole genome shotgun (WGS) entry which is preliminary data.</text>
</comment>
<evidence type="ECO:0000256" key="2">
    <source>
        <dbReference type="ARBA" id="ARBA00022597"/>
    </source>
</evidence>
<proteinExistence type="predicted"/>
<dbReference type="SUPFAM" id="SSF46973">
    <property type="entry name" value="Enzyme IIa from lactose specific PTS, IIa-lac"/>
    <property type="match status" value="1"/>
</dbReference>
<feature type="modified residue" description="Phosphohistidine; by HPr" evidence="5">
    <location>
        <position position="79"/>
    </location>
</feature>
<dbReference type="EMBL" id="UYIN01000019">
    <property type="protein sequence ID" value="VDG73154.1"/>
    <property type="molecule type" value="Genomic_DNA"/>
</dbReference>
<dbReference type="Pfam" id="PF02255">
    <property type="entry name" value="PTS_IIA"/>
    <property type="match status" value="1"/>
</dbReference>
<protein>
    <submittedName>
        <fullName evidence="6">Phosphotransferase system enzyme II, ptcA</fullName>
        <ecNumber evidence="6">2.7.1.-</ecNumber>
        <ecNumber evidence="6">2.7.1.69</ecNumber>
    </submittedName>
</protein>
<name>A0ABY6SYM6_9CLOT</name>
<dbReference type="Gene3D" id="1.20.58.80">
    <property type="entry name" value="Phosphotransferase system, lactose/cellobiose-type IIA subunit"/>
    <property type="match status" value="1"/>
</dbReference>
<accession>A0ABY6SYM6</accession>
<reference evidence="6 7" key="1">
    <citation type="submission" date="2018-11" db="EMBL/GenBank/DDBJ databases">
        <authorList>
            <consortium name="Pathogen Informatics"/>
        </authorList>
    </citation>
    <scope>NUCLEOTIDE SEQUENCE [LARGE SCALE GENOMIC DNA]</scope>
    <source>
        <strain evidence="6 7">NCTC10913</strain>
    </source>
</reference>
<dbReference type="PIRSF" id="PIRSF000699">
    <property type="entry name" value="PTS_IILac_III"/>
    <property type="match status" value="1"/>
</dbReference>
<dbReference type="Proteomes" id="UP000277570">
    <property type="component" value="Unassembled WGS sequence"/>
</dbReference>
<keyword evidence="7" id="KW-1185">Reference proteome</keyword>
<dbReference type="InterPro" id="IPR003188">
    <property type="entry name" value="PTS_IIA_lac/cel"/>
</dbReference>
<dbReference type="PROSITE" id="PS51095">
    <property type="entry name" value="PTS_EIIA_TYPE_3"/>
    <property type="match status" value="1"/>
</dbReference>
<sequence>MVDIEKVSQLAMEMITYAGMAKSNYLLALKDYKAGKDNEALKKIEDGAIEFTKAHEVHSQILTDEMEKLEPQVSLLLVHAEDQLMGAETLKILVEELIDIYKERGN</sequence>
<dbReference type="RefSeq" id="WP_125149394.1">
    <property type="nucleotide sequence ID" value="NZ_UYIN01000019.1"/>
</dbReference>
<evidence type="ECO:0000256" key="3">
    <source>
        <dbReference type="ARBA" id="ARBA00022679"/>
    </source>
</evidence>
<gene>
    <name evidence="6" type="primary">gmuA_3</name>
    <name evidence="6" type="ORF">NCTC10913_03492</name>
</gene>
<dbReference type="InterPro" id="IPR036542">
    <property type="entry name" value="PTS_IIA_lac/cel_sf"/>
</dbReference>
<evidence type="ECO:0000256" key="1">
    <source>
        <dbReference type="ARBA" id="ARBA00022448"/>
    </source>
</evidence>
<evidence type="ECO:0000256" key="5">
    <source>
        <dbReference type="PROSITE-ProRule" id="PRU00418"/>
    </source>
</evidence>
<dbReference type="PANTHER" id="PTHR34382">
    <property type="entry name" value="PTS SYSTEM N,N'-DIACETYLCHITOBIOSE-SPECIFIC EIIA COMPONENT"/>
    <property type="match status" value="1"/>
</dbReference>
<evidence type="ECO:0000256" key="4">
    <source>
        <dbReference type="ARBA" id="ARBA00022683"/>
    </source>
</evidence>
<keyword evidence="3 6" id="KW-0808">Transferase</keyword>
<keyword evidence="4" id="KW-0598">Phosphotransferase system</keyword>
<organism evidence="6 7">
    <name type="scientific">Clostridium carnis</name>
    <dbReference type="NCBI Taxonomy" id="1530"/>
    <lineage>
        <taxon>Bacteria</taxon>
        <taxon>Bacillati</taxon>
        <taxon>Bacillota</taxon>
        <taxon>Clostridia</taxon>
        <taxon>Eubacteriales</taxon>
        <taxon>Clostridiaceae</taxon>
        <taxon>Clostridium</taxon>
    </lineage>
</organism>
<keyword evidence="1" id="KW-0813">Transport</keyword>
<dbReference type="EC" id="2.7.1.-" evidence="6"/>
<dbReference type="EC" id="2.7.1.69" evidence="6"/>
<evidence type="ECO:0000313" key="6">
    <source>
        <dbReference type="EMBL" id="VDG73154.1"/>
    </source>
</evidence>
<dbReference type="GO" id="GO:0016740">
    <property type="term" value="F:transferase activity"/>
    <property type="evidence" value="ECO:0007669"/>
    <property type="project" value="UniProtKB-KW"/>
</dbReference>
<evidence type="ECO:0000313" key="7">
    <source>
        <dbReference type="Proteomes" id="UP000277570"/>
    </source>
</evidence>
<keyword evidence="2" id="KW-0762">Sugar transport</keyword>